<dbReference type="EMBL" id="FNVN01000004">
    <property type="protein sequence ID" value="SEG60328.1"/>
    <property type="molecule type" value="Genomic_DNA"/>
</dbReference>
<dbReference type="EMBL" id="CP031312">
    <property type="protein sequence ID" value="QCC49051.1"/>
    <property type="molecule type" value="Genomic_DNA"/>
</dbReference>
<organism evidence="4 5">
    <name type="scientific">Halobellus limi</name>
    <dbReference type="NCBI Taxonomy" id="699433"/>
    <lineage>
        <taxon>Archaea</taxon>
        <taxon>Methanobacteriati</taxon>
        <taxon>Methanobacteriota</taxon>
        <taxon>Stenosarchaea group</taxon>
        <taxon>Halobacteria</taxon>
        <taxon>Halobacteriales</taxon>
        <taxon>Haloferacaceae</taxon>
        <taxon>Halobellus</taxon>
    </lineage>
</organism>
<keyword evidence="3" id="KW-0614">Plasmid</keyword>
<reference evidence="3 6" key="2">
    <citation type="journal article" date="2019" name="Nat. Commun.">
        <title>A new type of DNA phosphorothioation-based antiviral system in archaea.</title>
        <authorList>
            <person name="Xiong L."/>
            <person name="Liu S."/>
            <person name="Chen S."/>
            <person name="Xiao Y."/>
            <person name="Zhu B."/>
            <person name="Gao Y."/>
            <person name="Zhang Y."/>
            <person name="Chen B."/>
            <person name="Luo J."/>
            <person name="Deng Z."/>
            <person name="Chen X."/>
            <person name="Wang L."/>
            <person name="Chen S."/>
        </authorList>
    </citation>
    <scope>NUCLEOTIDE SEQUENCE [LARGE SCALE GENOMIC DNA]</scope>
    <source>
        <strain evidence="3 6">CGMCC 1.10331</strain>
        <plasmid evidence="3 6">unnamed1</plasmid>
    </source>
</reference>
<feature type="domain" description="DUF7552" evidence="2">
    <location>
        <begin position="5"/>
        <end position="78"/>
    </location>
</feature>
<evidence type="ECO:0000313" key="3">
    <source>
        <dbReference type="EMBL" id="QCC49051.1"/>
    </source>
</evidence>
<dbReference type="InterPro" id="IPR055974">
    <property type="entry name" value="DUF7552"/>
</dbReference>
<sequence>MIGTTLQDIRDRLADLASETGEYYLVCARYGDRPVPASGLRFDSRRTARVAARMTEQYRAALRRYDPRLPYHEVVVYQDCPPGETARPRERGHSRCRADHPGTWTLSEPAVPRQTASDRRLVEFCHRVAASVFEALSVRGHERVESAVMDAYLEFAERRSTPDGLCLCLLECMAGEIATGLPPTDQAAVLSEAAARLDSDADARWGSELDPADAALSRLRAVGIVENTRHVGPDDPDATAHRIELADYALSRHADRLPLLPVLVELHRYGREWLPVSAAATGPKREWRIELVPAAEAIATGDREASIAPAVT</sequence>
<geneLocation type="plasmid" evidence="3">
    <name>unnamed1</name>
</geneLocation>
<dbReference type="Pfam" id="PF24422">
    <property type="entry name" value="DUF7552"/>
    <property type="match status" value="1"/>
</dbReference>
<dbReference type="RefSeq" id="WP_103992534.1">
    <property type="nucleotide sequence ID" value="NZ_CP031312.1"/>
</dbReference>
<protein>
    <submittedName>
        <fullName evidence="4">Uncharacterized protein</fullName>
    </submittedName>
</protein>
<evidence type="ECO:0000259" key="2">
    <source>
        <dbReference type="Pfam" id="PF24422"/>
    </source>
</evidence>
<dbReference type="Proteomes" id="UP000236740">
    <property type="component" value="Unassembled WGS sequence"/>
</dbReference>
<name>A0A1H6BHV6_9EURY</name>
<dbReference type="AlphaFoldDB" id="A0A1H6BHV6"/>
<keyword evidence="5" id="KW-1185">Reference proteome</keyword>
<accession>A0A1H6BHV6</accession>
<evidence type="ECO:0000313" key="4">
    <source>
        <dbReference type="EMBL" id="SEG60328.1"/>
    </source>
</evidence>
<feature type="domain" description="DUF7551" evidence="1">
    <location>
        <begin position="121"/>
        <end position="302"/>
    </location>
</feature>
<proteinExistence type="predicted"/>
<dbReference type="Proteomes" id="UP000296733">
    <property type="component" value="Plasmid unnamed1"/>
</dbReference>
<dbReference type="Pfam" id="PF24420">
    <property type="entry name" value="DUF7551"/>
    <property type="match status" value="1"/>
</dbReference>
<dbReference type="GeneID" id="39859413"/>
<dbReference type="InterPro" id="IPR055973">
    <property type="entry name" value="DUF7551"/>
</dbReference>
<dbReference type="KEGG" id="hlm:DV707_14935"/>
<gene>
    <name evidence="3" type="ORF">DV707_14935</name>
    <name evidence="4" type="ORF">SAMN04488133_2858</name>
</gene>
<evidence type="ECO:0000313" key="5">
    <source>
        <dbReference type="Proteomes" id="UP000236740"/>
    </source>
</evidence>
<evidence type="ECO:0000313" key="6">
    <source>
        <dbReference type="Proteomes" id="UP000296733"/>
    </source>
</evidence>
<dbReference type="OrthoDB" id="342580at2157"/>
<evidence type="ECO:0000259" key="1">
    <source>
        <dbReference type="Pfam" id="PF24420"/>
    </source>
</evidence>
<reference evidence="4 5" key="1">
    <citation type="submission" date="2016-10" db="EMBL/GenBank/DDBJ databases">
        <authorList>
            <person name="de Groot N.N."/>
        </authorList>
    </citation>
    <scope>NUCLEOTIDE SEQUENCE [LARGE SCALE GENOMIC DNA]</scope>
    <source>
        <strain evidence="4 5">CGMCC 1.10331</strain>
    </source>
</reference>